<evidence type="ECO:0000256" key="2">
    <source>
        <dbReference type="SAM" id="SignalP"/>
    </source>
</evidence>
<evidence type="ECO:0000313" key="4">
    <source>
        <dbReference type="Proteomes" id="UP000751190"/>
    </source>
</evidence>
<feature type="region of interest" description="Disordered" evidence="1">
    <location>
        <begin position="386"/>
        <end position="446"/>
    </location>
</feature>
<dbReference type="AlphaFoldDB" id="A0A8J6C2F2"/>
<sequence>MRILIALCGLLRSYQLVWPILSRQLRLDALRAEGRAKTDVIVLTSLARGCTDADVSRDLCPREWSEMGAAERIAELRVTIGPRLRFVHGAELSDVARRFGRSLEARALDLIARRLLPARPEGAGSPTAAELASAAAGFFDAYAIVVFVRPDVVLVPPAPRSADRAFGTFDLIRTCAAYRGFELVSGSLYRWFWYHTRDWDFMHVLCPPVRVVHWLALDARANETCDAPGVCGAAPYARPPPRPPGYAAEWHSPLAQNVSRERKAHICSMPGKALCTRAAYFASRALPMIALPDALTLAHIVKLRRPGLEGAPRQNGAPTTANASAVAAQFTGWPWSWEPCSFGGDDERGLLCVSKRQNECAPYRPVILGGRPAVASDEQRVALARAERRGEERASDDALGRRRVAVHAVPHATGRNATGDAAPHATERNATGDASASARGAQRVAPHAPVGALEGAAPAESRGADDGARALERADEIAPFLGWAGDAYPFVDTRAYACGRASHLLAGGARRHPPKPLARPAAGARVPRKGASRGNGDDGTDPKPLGGGGAQPALAVRIATAAVERADRLVGAPPLRALDSTDARTPQPSVAAITQSDAPVGSVTPSSTSATILSPTKRRSRATACCR</sequence>
<protein>
    <submittedName>
        <fullName evidence="3">Uncharacterized protein</fullName>
    </submittedName>
</protein>
<organism evidence="3 4">
    <name type="scientific">Diacronema lutheri</name>
    <name type="common">Unicellular marine alga</name>
    <name type="synonym">Monochrysis lutheri</name>
    <dbReference type="NCBI Taxonomy" id="2081491"/>
    <lineage>
        <taxon>Eukaryota</taxon>
        <taxon>Haptista</taxon>
        <taxon>Haptophyta</taxon>
        <taxon>Pavlovophyceae</taxon>
        <taxon>Pavlovales</taxon>
        <taxon>Pavlovaceae</taxon>
        <taxon>Diacronema</taxon>
    </lineage>
</organism>
<feature type="signal peptide" evidence="2">
    <location>
        <begin position="1"/>
        <end position="19"/>
    </location>
</feature>
<dbReference type="EMBL" id="JAGTXO010000038">
    <property type="protein sequence ID" value="KAG8459727.1"/>
    <property type="molecule type" value="Genomic_DNA"/>
</dbReference>
<feature type="compositionally biased region" description="Polar residues" evidence="1">
    <location>
        <begin position="583"/>
        <end position="614"/>
    </location>
</feature>
<evidence type="ECO:0000313" key="3">
    <source>
        <dbReference type="EMBL" id="KAG8459727.1"/>
    </source>
</evidence>
<keyword evidence="4" id="KW-1185">Reference proteome</keyword>
<feature type="chain" id="PRO_5035252736" evidence="2">
    <location>
        <begin position="20"/>
        <end position="627"/>
    </location>
</feature>
<keyword evidence="2" id="KW-0732">Signal</keyword>
<gene>
    <name evidence="3" type="ORF">KFE25_003179</name>
</gene>
<feature type="compositionally biased region" description="Basic and acidic residues" evidence="1">
    <location>
        <begin position="386"/>
        <end position="400"/>
    </location>
</feature>
<evidence type="ECO:0000256" key="1">
    <source>
        <dbReference type="SAM" id="MobiDB-lite"/>
    </source>
</evidence>
<reference evidence="3" key="1">
    <citation type="submission" date="2021-05" db="EMBL/GenBank/DDBJ databases">
        <title>The genome of the haptophyte Pavlova lutheri (Diacronema luteri, Pavlovales) - a model for lipid biosynthesis in eukaryotic algae.</title>
        <authorList>
            <person name="Hulatt C.J."/>
            <person name="Posewitz M.C."/>
        </authorList>
    </citation>
    <scope>NUCLEOTIDE SEQUENCE</scope>
    <source>
        <strain evidence="3">NIVA-4/92</strain>
    </source>
</reference>
<accession>A0A8J6C2F2</accession>
<name>A0A8J6C2F2_DIALT</name>
<comment type="caution">
    <text evidence="3">The sequence shown here is derived from an EMBL/GenBank/DDBJ whole genome shotgun (WGS) entry which is preliminary data.</text>
</comment>
<proteinExistence type="predicted"/>
<feature type="region of interest" description="Disordered" evidence="1">
    <location>
        <begin position="577"/>
        <end position="627"/>
    </location>
</feature>
<dbReference type="Proteomes" id="UP000751190">
    <property type="component" value="Unassembled WGS sequence"/>
</dbReference>
<feature type="region of interest" description="Disordered" evidence="1">
    <location>
        <begin position="506"/>
        <end position="551"/>
    </location>
</feature>